<evidence type="ECO:0000256" key="1">
    <source>
        <dbReference type="SAM" id="Phobius"/>
    </source>
</evidence>
<protein>
    <submittedName>
        <fullName evidence="2">7824_t:CDS:1</fullName>
    </submittedName>
</protein>
<evidence type="ECO:0000313" key="3">
    <source>
        <dbReference type="Proteomes" id="UP000789759"/>
    </source>
</evidence>
<comment type="caution">
    <text evidence="2">The sequence shown here is derived from an EMBL/GenBank/DDBJ whole genome shotgun (WGS) entry which is preliminary data.</text>
</comment>
<name>A0A9N8Z8X6_9GLOM</name>
<accession>A0A9N8Z8X6</accession>
<keyword evidence="1" id="KW-1133">Transmembrane helix</keyword>
<keyword evidence="1" id="KW-0472">Membrane</keyword>
<reference evidence="2" key="1">
    <citation type="submission" date="2021-06" db="EMBL/GenBank/DDBJ databases">
        <authorList>
            <person name="Kallberg Y."/>
            <person name="Tangrot J."/>
            <person name="Rosling A."/>
        </authorList>
    </citation>
    <scope>NUCLEOTIDE SEQUENCE</scope>
    <source>
        <strain evidence="2">FL966</strain>
    </source>
</reference>
<feature type="transmembrane region" description="Helical" evidence="1">
    <location>
        <begin position="21"/>
        <end position="44"/>
    </location>
</feature>
<dbReference type="AlphaFoldDB" id="A0A9N8Z8X6"/>
<dbReference type="EMBL" id="CAJVQA010000416">
    <property type="protein sequence ID" value="CAG8473717.1"/>
    <property type="molecule type" value="Genomic_DNA"/>
</dbReference>
<evidence type="ECO:0000313" key="2">
    <source>
        <dbReference type="EMBL" id="CAG8473717.1"/>
    </source>
</evidence>
<proteinExistence type="predicted"/>
<dbReference type="Proteomes" id="UP000789759">
    <property type="component" value="Unassembled WGS sequence"/>
</dbReference>
<gene>
    <name evidence="2" type="ORF">CPELLU_LOCUS1198</name>
</gene>
<organism evidence="2 3">
    <name type="scientific">Cetraspora pellucida</name>
    <dbReference type="NCBI Taxonomy" id="1433469"/>
    <lineage>
        <taxon>Eukaryota</taxon>
        <taxon>Fungi</taxon>
        <taxon>Fungi incertae sedis</taxon>
        <taxon>Mucoromycota</taxon>
        <taxon>Glomeromycotina</taxon>
        <taxon>Glomeromycetes</taxon>
        <taxon>Diversisporales</taxon>
        <taxon>Gigasporaceae</taxon>
        <taxon>Cetraspora</taxon>
    </lineage>
</organism>
<sequence>MRRNKAKKTWNNQNNTDKKNTLVVSVTFLTNWIRGFSLVTTHMIQ</sequence>
<keyword evidence="1" id="KW-0812">Transmembrane</keyword>
<keyword evidence="3" id="KW-1185">Reference proteome</keyword>